<evidence type="ECO:0000256" key="1">
    <source>
        <dbReference type="ARBA" id="ARBA00022741"/>
    </source>
</evidence>
<sequence>MADQILATEFPAIHSDSVIDKSVYATGLRMLWCHKGMMGSRTPKQTQAFLDDHERIFPGEKYNQAYALVDPISFQPLVPMLEHLQWTTLATDEMENVGVLDLAETKIVKIGKASRQKVRKNSFQHDFKDEQQKHFDDKEYSMIANFIESDYSRDDIIEMVKFNKSIIVAIDCDYCHFKKGKHRGNKRQRVVINKSGSSQRCYSEKLSECQTGVHNPIYFFDLPQEIRSIVERIDDTLIASASSSLSTVSTIVSKEDTEKMFTELALTPLSDVNLNERLNLTLGPIKDTDFGMTAELTENLYCPICNRNHDRPENIFLVTKDGKRMIQCKQNWGTIFPNPAVKISTNQMNVLFQHNVQIINNNYGQSTDLDVKFDTILTIFPDDDELNMLIFKSFNNHASDIGNVIYHLGKHRFGIFNPRFEENLDNNRYLLSFRNGVYDLKTGTFRKSSSLDYLTTTIDYELPKKVDKEIRDEINSFIDSIMPNDEEKQYLLKWLASCLSGFNKDEIFTILTGSGRNGKGVLCELMSVTMGDYGHCIQASMLTNERPSSSAPCVDLLNLKGKRWVCGSEPEKGVSINGGFVKFLTGNDKISGRFCHANSEISFNPQHSLVIQCNAIPTLDGEDDAIWDRGRIIDFVFKFVDNPKGPFEKKIDRHLKEKVKTWGPQFMLILLDYYKQYEKEDGLHPSTAVAAKVRSVRKDNDPLVEFLEEHYELTNNDEDYVLFADMLELYKRSVKNGLSRPKLSEAAKRFGVTRMGDHFGRTPTYRGSKGFAGIRFKK</sequence>
<keyword evidence="1" id="KW-0547">Nucleotide-binding</keyword>
<feature type="domain" description="SF3 helicase" evidence="4">
    <location>
        <begin position="486"/>
        <end position="648"/>
    </location>
</feature>
<protein>
    <recommendedName>
        <fullName evidence="4">SF3 helicase domain-containing protein</fullName>
    </recommendedName>
</protein>
<dbReference type="InterPro" id="IPR014015">
    <property type="entry name" value="Helicase_SF3_DNA-vir"/>
</dbReference>
<dbReference type="InterPro" id="IPR027417">
    <property type="entry name" value="P-loop_NTPase"/>
</dbReference>
<dbReference type="InterPro" id="IPR014818">
    <property type="entry name" value="Phage/plasmid_primase_P4_C"/>
</dbReference>
<accession>A0A4P9WC34</accession>
<dbReference type="EMBL" id="KZ995846">
    <property type="protein sequence ID" value="RKO89862.1"/>
    <property type="molecule type" value="Genomic_DNA"/>
</dbReference>
<evidence type="ECO:0000313" key="6">
    <source>
        <dbReference type="Proteomes" id="UP000269721"/>
    </source>
</evidence>
<gene>
    <name evidence="5" type="ORF">BDK51DRAFT_37723</name>
</gene>
<evidence type="ECO:0000256" key="3">
    <source>
        <dbReference type="ARBA" id="ARBA00022840"/>
    </source>
</evidence>
<dbReference type="OrthoDB" id="2375545at2759"/>
<dbReference type="Proteomes" id="UP000269721">
    <property type="component" value="Unassembled WGS sequence"/>
</dbReference>
<dbReference type="Pfam" id="PF08706">
    <property type="entry name" value="D5_N"/>
    <property type="match status" value="1"/>
</dbReference>
<reference evidence="6" key="1">
    <citation type="journal article" date="2018" name="Nat. Microbiol.">
        <title>Leveraging single-cell genomics to expand the fungal tree of life.</title>
        <authorList>
            <person name="Ahrendt S.R."/>
            <person name="Quandt C.A."/>
            <person name="Ciobanu D."/>
            <person name="Clum A."/>
            <person name="Salamov A."/>
            <person name="Andreopoulos B."/>
            <person name="Cheng J.F."/>
            <person name="Woyke T."/>
            <person name="Pelin A."/>
            <person name="Henrissat B."/>
            <person name="Reynolds N.K."/>
            <person name="Benny G.L."/>
            <person name="Smith M.E."/>
            <person name="James T.Y."/>
            <person name="Grigoriev I.V."/>
        </authorList>
    </citation>
    <scope>NUCLEOTIDE SEQUENCE [LARGE SCALE GENOMIC DNA]</scope>
</reference>
<dbReference type="GO" id="GO:0005524">
    <property type="term" value="F:ATP binding"/>
    <property type="evidence" value="ECO:0007669"/>
    <property type="project" value="UniProtKB-KW"/>
</dbReference>
<evidence type="ECO:0000313" key="5">
    <source>
        <dbReference type="EMBL" id="RKO89862.1"/>
    </source>
</evidence>
<dbReference type="GO" id="GO:0016787">
    <property type="term" value="F:hydrolase activity"/>
    <property type="evidence" value="ECO:0007669"/>
    <property type="project" value="UniProtKB-KW"/>
</dbReference>
<dbReference type="PROSITE" id="PS51206">
    <property type="entry name" value="SF3_HELICASE_1"/>
    <property type="match status" value="1"/>
</dbReference>
<keyword evidence="3" id="KW-0067">ATP-binding</keyword>
<dbReference type="PANTHER" id="PTHR35372">
    <property type="entry name" value="ATP BINDING PROTEIN-RELATED"/>
    <property type="match status" value="1"/>
</dbReference>
<dbReference type="Gene3D" id="3.40.50.300">
    <property type="entry name" value="P-loop containing nucleotide triphosphate hydrolases"/>
    <property type="match status" value="1"/>
</dbReference>
<organism evidence="5 6">
    <name type="scientific">Blyttiomyces helicus</name>
    <dbReference type="NCBI Taxonomy" id="388810"/>
    <lineage>
        <taxon>Eukaryota</taxon>
        <taxon>Fungi</taxon>
        <taxon>Fungi incertae sedis</taxon>
        <taxon>Chytridiomycota</taxon>
        <taxon>Chytridiomycota incertae sedis</taxon>
        <taxon>Chytridiomycetes</taxon>
        <taxon>Chytridiomycetes incertae sedis</taxon>
        <taxon>Blyttiomyces</taxon>
    </lineage>
</organism>
<proteinExistence type="predicted"/>
<keyword evidence="6" id="KW-1185">Reference proteome</keyword>
<dbReference type="NCBIfam" id="TIGR01613">
    <property type="entry name" value="primase_Cterm"/>
    <property type="match status" value="1"/>
</dbReference>
<name>A0A4P9WC34_9FUNG</name>
<dbReference type="AlphaFoldDB" id="A0A4P9WC34"/>
<dbReference type="PANTHER" id="PTHR35372:SF2">
    <property type="entry name" value="SF3 HELICASE DOMAIN-CONTAINING PROTEIN"/>
    <property type="match status" value="1"/>
</dbReference>
<dbReference type="InterPro" id="IPR006500">
    <property type="entry name" value="Helicase_put_C_phage/plasmid"/>
</dbReference>
<keyword evidence="2" id="KW-0378">Hydrolase</keyword>
<dbReference type="InterPro" id="IPR051620">
    <property type="entry name" value="ORF904-like_C"/>
</dbReference>
<evidence type="ECO:0000259" key="4">
    <source>
        <dbReference type="PROSITE" id="PS51206"/>
    </source>
</evidence>
<evidence type="ECO:0000256" key="2">
    <source>
        <dbReference type="ARBA" id="ARBA00022801"/>
    </source>
</evidence>